<dbReference type="InterPro" id="IPR036291">
    <property type="entry name" value="NAD(P)-bd_dom_sf"/>
</dbReference>
<dbReference type="Gene3D" id="3.90.180.10">
    <property type="entry name" value="Medium-chain alcohol dehydrogenases, catalytic domain"/>
    <property type="match status" value="1"/>
</dbReference>
<feature type="region of interest" description="Disordered" evidence="3">
    <location>
        <begin position="327"/>
        <end position="397"/>
    </location>
</feature>
<feature type="compositionally biased region" description="Gly residues" evidence="3">
    <location>
        <begin position="332"/>
        <end position="342"/>
    </location>
</feature>
<keyword evidence="6" id="KW-1185">Reference proteome</keyword>
<evidence type="ECO:0000313" key="6">
    <source>
        <dbReference type="Proteomes" id="UP001498238"/>
    </source>
</evidence>
<accession>A0ABP3C711</accession>
<dbReference type="CDD" id="cd05276">
    <property type="entry name" value="p53_inducible_oxidoreductase"/>
    <property type="match status" value="1"/>
</dbReference>
<dbReference type="Pfam" id="PF00107">
    <property type="entry name" value="ADH_zinc_N"/>
    <property type="match status" value="1"/>
</dbReference>
<dbReference type="InterPro" id="IPR020843">
    <property type="entry name" value="ER"/>
</dbReference>
<keyword evidence="1" id="KW-0521">NADP</keyword>
<reference evidence="5 6" key="1">
    <citation type="submission" date="2024-01" db="EMBL/GenBank/DDBJ databases">
        <title>Characterization of antibiotic resistant novel bacterial strains and their environmental applications.</title>
        <authorList>
            <person name="Manzoor S."/>
            <person name="Abbas S."/>
            <person name="Arshad M."/>
            <person name="Ahmed I."/>
        </authorList>
    </citation>
    <scope>NUCLEOTIDE SEQUENCE [LARGE SCALE GENOMIC DNA]</scope>
    <source>
        <strain evidence="5 6">NCCP-602</strain>
    </source>
</reference>
<keyword evidence="2" id="KW-0560">Oxidoreductase</keyword>
<dbReference type="EMBL" id="BAAAAF010000004">
    <property type="protein sequence ID" value="GAA0035581.1"/>
    <property type="molecule type" value="Genomic_DNA"/>
</dbReference>
<dbReference type="Proteomes" id="UP001498238">
    <property type="component" value="Unassembled WGS sequence"/>
</dbReference>
<feature type="compositionally biased region" description="Polar residues" evidence="3">
    <location>
        <begin position="360"/>
        <end position="378"/>
    </location>
</feature>
<dbReference type="SUPFAM" id="SSF51735">
    <property type="entry name" value="NAD(P)-binding Rossmann-fold domains"/>
    <property type="match status" value="1"/>
</dbReference>
<evidence type="ECO:0000259" key="4">
    <source>
        <dbReference type="SMART" id="SM00829"/>
    </source>
</evidence>
<dbReference type="SMART" id="SM00829">
    <property type="entry name" value="PKS_ER"/>
    <property type="match status" value="1"/>
</dbReference>
<dbReference type="Pfam" id="PF08240">
    <property type="entry name" value="ADH_N"/>
    <property type="match status" value="1"/>
</dbReference>
<dbReference type="PANTHER" id="PTHR48106:SF8">
    <property type="entry name" value="OS02G0805600 PROTEIN"/>
    <property type="match status" value="1"/>
</dbReference>
<evidence type="ECO:0000256" key="1">
    <source>
        <dbReference type="ARBA" id="ARBA00022857"/>
    </source>
</evidence>
<comment type="caution">
    <text evidence="5">The sequence shown here is derived from an EMBL/GenBank/DDBJ whole genome shotgun (WGS) entry which is preliminary data.</text>
</comment>
<evidence type="ECO:0000313" key="5">
    <source>
        <dbReference type="EMBL" id="GAA0035581.1"/>
    </source>
</evidence>
<dbReference type="Gene3D" id="3.40.50.720">
    <property type="entry name" value="NAD(P)-binding Rossmann-like Domain"/>
    <property type="match status" value="1"/>
</dbReference>
<evidence type="ECO:0000256" key="3">
    <source>
        <dbReference type="SAM" id="MobiDB-lite"/>
    </source>
</evidence>
<name>A0ABP3C711_9MICO</name>
<dbReference type="NCBIfam" id="TIGR02824">
    <property type="entry name" value="quinone_pig3"/>
    <property type="match status" value="1"/>
</dbReference>
<sequence length="397" mass="40939">MRAITIPAPGDPEALQLTEVPTPEIGPDEVLVRVHAAGVNRADLLQRRGFYNPPPGATDIPGLEISGTIVALGAEVTGWSVGDRVAALLSGGGYAEEVAVPAGQLLAVPDTYDLTAAAALPEVLSTVYSNVVGRGRIRIGEWLLVHGGGSGIGTAAIQVANLLGVKIVVTVGSEEKARFCRELGADAVINYRDEDFVERVHEICVRPDGTTGADVILDIIGAKYLERNIAALGTDGRLVIIGLQGGTTAELDLSTLLQARKTITATTLRARPAEQKAEIIAEVAAQLWPAVISGDIRPIIHDTVPLAEAARAHQILEDGDNIGKVLLTVGDEGSGGGEGGAGHAESRGQAGRSAEEKQSAGETQAAGATQPTRVTQSAGEAHSAGETQSAGEEGARR</sequence>
<dbReference type="SUPFAM" id="SSF50129">
    <property type="entry name" value="GroES-like"/>
    <property type="match status" value="1"/>
</dbReference>
<organism evidence="5 6">
    <name type="scientific">Brevibacterium metallidurans</name>
    <dbReference type="NCBI Taxonomy" id="1482676"/>
    <lineage>
        <taxon>Bacteria</taxon>
        <taxon>Bacillati</taxon>
        <taxon>Actinomycetota</taxon>
        <taxon>Actinomycetes</taxon>
        <taxon>Micrococcales</taxon>
        <taxon>Brevibacteriaceae</taxon>
        <taxon>Brevibacterium</taxon>
    </lineage>
</organism>
<dbReference type="PANTHER" id="PTHR48106">
    <property type="entry name" value="QUINONE OXIDOREDUCTASE PIG3-RELATED"/>
    <property type="match status" value="1"/>
</dbReference>
<dbReference type="InterPro" id="IPR014189">
    <property type="entry name" value="Quinone_OxRdtase_PIG3"/>
</dbReference>
<protein>
    <submittedName>
        <fullName evidence="5">NAD(P)H-quinone oxidoreductase</fullName>
    </submittedName>
</protein>
<proteinExistence type="predicted"/>
<dbReference type="InterPro" id="IPR011032">
    <property type="entry name" value="GroES-like_sf"/>
</dbReference>
<feature type="domain" description="Enoyl reductase (ER)" evidence="4">
    <location>
        <begin position="10"/>
        <end position="327"/>
    </location>
</feature>
<gene>
    <name evidence="5" type="ORF">NCCP602_15420</name>
</gene>
<dbReference type="InterPro" id="IPR013149">
    <property type="entry name" value="ADH-like_C"/>
</dbReference>
<evidence type="ECO:0000256" key="2">
    <source>
        <dbReference type="ARBA" id="ARBA00023002"/>
    </source>
</evidence>
<dbReference type="RefSeq" id="WP_339392459.1">
    <property type="nucleotide sequence ID" value="NZ_BAAAAF010000004.1"/>
</dbReference>
<dbReference type="InterPro" id="IPR013154">
    <property type="entry name" value="ADH-like_N"/>
</dbReference>